<dbReference type="InterPro" id="IPR027417">
    <property type="entry name" value="P-loop_NTPase"/>
</dbReference>
<dbReference type="PANTHER" id="PTHR33295">
    <property type="entry name" value="ATPASE"/>
    <property type="match status" value="1"/>
</dbReference>
<evidence type="ECO:0000313" key="3">
    <source>
        <dbReference type="EMBL" id="KFI52497.1"/>
    </source>
</evidence>
<evidence type="ECO:0000259" key="2">
    <source>
        <dbReference type="Pfam" id="PF13635"/>
    </source>
</evidence>
<sequence>MSLYPRERYLKRLRPFFDDTDLIKVITGIRRCGKSSLMSCVADELRQRGVAERSIVFLNLDSRELRKVTTPDALDHAIEERIPDSGFVYLFIDEVQNVNGFETVVNAYREDGRFSIFITGSNSYLLSGELATKLTGRYVELEMYTLSYCEYLSMMRFLGMRAESGMASFNDYLTYGGFPKALEYDDPDAKALYIQDVIRQIFEKDITAHSRITNRDTFERMQSYLINNYASPTNLTHIAQYLQHSEHVSVKRETLAKYVRMLENAKILYKCPRFDLRSRKSLRGGEKYYIADPGVYFARNVDTRLSYGPALENALYLHLRSKGYEVSVGKIGKLECDFIVRKRSRYAYVQVSMSVLDPQVEEREYRPFTMIRDSYPRYLFTLDPLPLQRDGVRHLNLIEFLANDGDLESD</sequence>
<dbReference type="Pfam" id="PF13173">
    <property type="entry name" value="AAA_14"/>
    <property type="match status" value="1"/>
</dbReference>
<dbReference type="EMBL" id="JGYN01000005">
    <property type="protein sequence ID" value="KFI52497.1"/>
    <property type="molecule type" value="Genomic_DNA"/>
</dbReference>
<dbReference type="RefSeq" id="WP_033496120.1">
    <property type="nucleotide sequence ID" value="NZ_JDUU01000034.1"/>
</dbReference>
<feature type="domain" description="DUF4143" evidence="2">
    <location>
        <begin position="203"/>
        <end position="352"/>
    </location>
</feature>
<dbReference type="InterPro" id="IPR041682">
    <property type="entry name" value="AAA_14"/>
</dbReference>
<protein>
    <submittedName>
        <fullName evidence="3">ATPase</fullName>
    </submittedName>
</protein>
<dbReference type="AlphaFoldDB" id="A0A087A147"/>
<reference evidence="3 4" key="1">
    <citation type="submission" date="2014-03" db="EMBL/GenBank/DDBJ databases">
        <title>Genomics of Bifidobacteria.</title>
        <authorList>
            <person name="Ventura M."/>
            <person name="Milani C."/>
            <person name="Lugli G.A."/>
        </authorList>
    </citation>
    <scope>NUCLEOTIDE SEQUENCE [LARGE SCALE GENOMIC DNA]</scope>
    <source>
        <strain evidence="3 4">DSM 23969</strain>
    </source>
</reference>
<dbReference type="eggNOG" id="COG1373">
    <property type="taxonomic scope" value="Bacteria"/>
</dbReference>
<comment type="caution">
    <text evidence="3">The sequence shown here is derived from an EMBL/GenBank/DDBJ whole genome shotgun (WGS) entry which is preliminary data.</text>
</comment>
<keyword evidence="4" id="KW-1185">Reference proteome</keyword>
<dbReference type="InterPro" id="IPR025420">
    <property type="entry name" value="DUF4143"/>
</dbReference>
<organism evidence="3 4">
    <name type="scientific">Bifidobacterium biavatii DSM 23969</name>
    <dbReference type="NCBI Taxonomy" id="1437608"/>
    <lineage>
        <taxon>Bacteria</taxon>
        <taxon>Bacillati</taxon>
        <taxon>Actinomycetota</taxon>
        <taxon>Actinomycetes</taxon>
        <taxon>Bifidobacteriales</taxon>
        <taxon>Bifidobacteriaceae</taxon>
        <taxon>Bifidobacterium</taxon>
    </lineage>
</organism>
<gene>
    <name evidence="3" type="ORF">BBIA_0921</name>
</gene>
<dbReference type="OrthoDB" id="9801684at2"/>
<dbReference type="SUPFAM" id="SSF52540">
    <property type="entry name" value="P-loop containing nucleoside triphosphate hydrolases"/>
    <property type="match status" value="1"/>
</dbReference>
<evidence type="ECO:0000259" key="1">
    <source>
        <dbReference type="Pfam" id="PF13173"/>
    </source>
</evidence>
<accession>A0A087A147</accession>
<evidence type="ECO:0000313" key="4">
    <source>
        <dbReference type="Proteomes" id="UP000029108"/>
    </source>
</evidence>
<feature type="domain" description="AAA" evidence="1">
    <location>
        <begin position="23"/>
        <end position="152"/>
    </location>
</feature>
<proteinExistence type="predicted"/>
<dbReference type="PANTHER" id="PTHR33295:SF20">
    <property type="entry name" value="ATPASE"/>
    <property type="match status" value="1"/>
</dbReference>
<dbReference type="Pfam" id="PF13635">
    <property type="entry name" value="DUF4143"/>
    <property type="match status" value="1"/>
</dbReference>
<dbReference type="Proteomes" id="UP000029108">
    <property type="component" value="Unassembled WGS sequence"/>
</dbReference>
<name>A0A087A147_9BIFI</name>